<evidence type="ECO:0000313" key="2">
    <source>
        <dbReference type="EMBL" id="VDP65788.1"/>
    </source>
</evidence>
<dbReference type="WBParaSite" id="ECPE_0000221501-mRNA-1">
    <property type="protein sequence ID" value="ECPE_0000221501-mRNA-1"/>
    <property type="gene ID" value="ECPE_0000221501"/>
</dbReference>
<reference evidence="2 3" key="2">
    <citation type="submission" date="2018-11" db="EMBL/GenBank/DDBJ databases">
        <authorList>
            <consortium name="Pathogen Informatics"/>
        </authorList>
    </citation>
    <scope>NUCLEOTIDE SEQUENCE [LARGE SCALE GENOMIC DNA]</scope>
    <source>
        <strain evidence="2 3">Egypt</strain>
    </source>
</reference>
<accession>A0A183A5I0</accession>
<name>A0A183A5I0_9TREM</name>
<protein>
    <submittedName>
        <fullName evidence="4">DUF3719 domain-containing protein</fullName>
    </submittedName>
</protein>
<sequence length="816" mass="89597">MGMSPGQDPPKFHLISVPIVQCKPPAFHVLSSDLTSRIAAREQAGTLTRLLQPGSVNNSRLSEEQNCHASYPTIPQECIESTHALLTAQDHAEFRAKYFNTIPLKSNTQRKFIDPSVMHYGDQQAAYSTSHEPTSMTNGIVDSTAPIAPCPLVSADQTLLLNHNSGYPNYLSGAHSFSVESRQQSAPLTQPFTLDTGSKSEVDSGTGQSLSHSEPHWMEQYLNELYSRKQWLTQALFEAEISLKRLLCEESEFSQNAVNDTTPNSGQPQLRRATVGIEPPGLQAELNGSITVVRGNEERTDATVPRRLLRWWRQNKRRSVVDSKRRQSMGFMSMHCPDPANGLPPMELRTRGSSMPPNESRTNGTTDGNQYAGRSSNRASLRLHQTPANGYHSEQAPMNYHSLADQSNIRPAFTSVANATPHPIQPPVYQYVPIFPPNCISGPNGADMIEKSILPCSQRIHFFPCQQVTTTNTSSNNNANPAKADTHMAASTALGFAPYINQGDGSVHACPSVVESGLGSLNPHNLTPAIGKGPPSRWTTVRCRPLCSTTLAERCTSPPPLPPRVTMAGARIDPVHAAVLTNMRHQMQHSRVPQGTEWTRSGLAMLSNGSTVLTGRRGDQRIARREMSNPNGPILTTVQAAPHFEPIHSRQMAGKQSKRWNASQVTFTPIPKSHPNADFNSRARFPSVGNPTTSSRIINGYEICPQTAAFAPRRVQSANVRTPAWGDQLVHPSESTRNPFVEPLWQLRLGGQLQKDHPMFTVGPSNGTGKTGRTVVPQTIDHSCNCLPEWRSECGMDDAKDNPKYLGRYVWITSAV</sequence>
<feature type="compositionally biased region" description="Polar residues" evidence="1">
    <location>
        <begin position="351"/>
        <end position="378"/>
    </location>
</feature>
<evidence type="ECO:0000313" key="3">
    <source>
        <dbReference type="Proteomes" id="UP000272942"/>
    </source>
</evidence>
<dbReference type="EMBL" id="UZAN01039476">
    <property type="protein sequence ID" value="VDP65788.1"/>
    <property type="molecule type" value="Genomic_DNA"/>
</dbReference>
<keyword evidence="3" id="KW-1185">Reference proteome</keyword>
<dbReference type="OrthoDB" id="6253113at2759"/>
<proteinExistence type="predicted"/>
<dbReference type="AlphaFoldDB" id="A0A183A5I0"/>
<dbReference type="Proteomes" id="UP000272942">
    <property type="component" value="Unassembled WGS sequence"/>
</dbReference>
<evidence type="ECO:0000256" key="1">
    <source>
        <dbReference type="SAM" id="MobiDB-lite"/>
    </source>
</evidence>
<feature type="region of interest" description="Disordered" evidence="1">
    <location>
        <begin position="668"/>
        <end position="691"/>
    </location>
</feature>
<evidence type="ECO:0000313" key="4">
    <source>
        <dbReference type="WBParaSite" id="ECPE_0000221501-mRNA-1"/>
    </source>
</evidence>
<feature type="region of interest" description="Disordered" evidence="1">
    <location>
        <begin position="182"/>
        <end position="212"/>
    </location>
</feature>
<reference evidence="4" key="1">
    <citation type="submission" date="2016-06" db="UniProtKB">
        <authorList>
            <consortium name="WormBaseParasite"/>
        </authorList>
    </citation>
    <scope>IDENTIFICATION</scope>
</reference>
<gene>
    <name evidence="2" type="ORF">ECPE_LOCUS2215</name>
</gene>
<feature type="region of interest" description="Disordered" evidence="1">
    <location>
        <begin position="331"/>
        <end position="378"/>
    </location>
</feature>
<organism evidence="4">
    <name type="scientific">Echinostoma caproni</name>
    <dbReference type="NCBI Taxonomy" id="27848"/>
    <lineage>
        <taxon>Eukaryota</taxon>
        <taxon>Metazoa</taxon>
        <taxon>Spiralia</taxon>
        <taxon>Lophotrochozoa</taxon>
        <taxon>Platyhelminthes</taxon>
        <taxon>Trematoda</taxon>
        <taxon>Digenea</taxon>
        <taxon>Plagiorchiida</taxon>
        <taxon>Echinostomata</taxon>
        <taxon>Echinostomatoidea</taxon>
        <taxon>Echinostomatidae</taxon>
        <taxon>Echinostoma</taxon>
    </lineage>
</organism>